<dbReference type="InterPro" id="IPR011701">
    <property type="entry name" value="MFS"/>
</dbReference>
<dbReference type="GO" id="GO:0016020">
    <property type="term" value="C:membrane"/>
    <property type="evidence" value="ECO:0007669"/>
    <property type="project" value="UniProtKB-SubCell"/>
</dbReference>
<sequence>MGHSEEPTMVGVVASDSEDLDQLAPPKLEHDEMSLLPWLCVVGSSFYLMTSFGFMQSIGTIQSYLQLNQLSSYTARDVGWIIGLYQFLGLLLGIQAGPLMDYYGPRILAPVATAITVAMFFFMAECKKYWQFMLCLGILGGIGAAMASTIAISTIGKLFVRRRGLAMGVAFVGSSIGGVMFPLVLRHILPALGWQWALRIIGFLVLGVMTIGLLCLLPFPLLVTPLSTSQDKKTPALNFVALRSPAFVFITIGFFLLDFAITGISGLLPTFATAAGFPANTGYTLVAVLNASSCFGRVIPGMVGDRIGHFDVLLTMIITTSVFTGSMFIPFASKDIRVLFVFAAFWGFGSGSFVSITPICVGRTCNPRDVGRYYGTMTFVTSFGALIAVSIGGEMLESIGSTAASALFFAAVVLGGVCFYVARSFIVKRKLVLRARI</sequence>
<keyword evidence="7" id="KW-1185">Reference proteome</keyword>
<evidence type="ECO:0000256" key="1">
    <source>
        <dbReference type="ARBA" id="ARBA00004141"/>
    </source>
</evidence>
<feature type="transmembrane region" description="Helical" evidence="4">
    <location>
        <begin position="338"/>
        <end position="361"/>
    </location>
</feature>
<feature type="transmembrane region" description="Helical" evidence="4">
    <location>
        <begin position="35"/>
        <end position="58"/>
    </location>
</feature>
<name>A0A9P9EHW8_9HYPO</name>
<organism evidence="6 7">
    <name type="scientific">Dactylonectria estremocensis</name>
    <dbReference type="NCBI Taxonomy" id="1079267"/>
    <lineage>
        <taxon>Eukaryota</taxon>
        <taxon>Fungi</taxon>
        <taxon>Dikarya</taxon>
        <taxon>Ascomycota</taxon>
        <taxon>Pezizomycotina</taxon>
        <taxon>Sordariomycetes</taxon>
        <taxon>Hypocreomycetidae</taxon>
        <taxon>Hypocreales</taxon>
        <taxon>Nectriaceae</taxon>
        <taxon>Dactylonectria</taxon>
    </lineage>
</organism>
<feature type="transmembrane region" description="Helical" evidence="4">
    <location>
        <begin position="373"/>
        <end position="393"/>
    </location>
</feature>
<feature type="domain" description="Major facilitator superfamily (MFS) profile" evidence="5">
    <location>
        <begin position="37"/>
        <end position="430"/>
    </location>
</feature>
<comment type="similarity">
    <text evidence="2">Belongs to the major facilitator superfamily. Monocarboxylate porter (TC 2.A.1.13) family.</text>
</comment>
<feature type="transmembrane region" description="Helical" evidence="4">
    <location>
        <begin position="130"/>
        <end position="152"/>
    </location>
</feature>
<accession>A0A9P9EHW8</accession>
<evidence type="ECO:0000256" key="4">
    <source>
        <dbReference type="SAM" id="Phobius"/>
    </source>
</evidence>
<feature type="transmembrane region" description="Helical" evidence="4">
    <location>
        <begin position="240"/>
        <end position="261"/>
    </location>
</feature>
<evidence type="ECO:0000256" key="2">
    <source>
        <dbReference type="ARBA" id="ARBA00006727"/>
    </source>
</evidence>
<dbReference type="InterPro" id="IPR020846">
    <property type="entry name" value="MFS_dom"/>
</dbReference>
<feature type="transmembrane region" description="Helical" evidence="4">
    <location>
        <begin position="312"/>
        <end position="332"/>
    </location>
</feature>
<dbReference type="Gene3D" id="1.20.1250.20">
    <property type="entry name" value="MFS general substrate transporter like domains"/>
    <property type="match status" value="1"/>
</dbReference>
<keyword evidence="4" id="KW-1133">Transmembrane helix</keyword>
<feature type="transmembrane region" description="Helical" evidence="4">
    <location>
        <begin position="281"/>
        <end position="300"/>
    </location>
</feature>
<comment type="caution">
    <text evidence="6">The sequence shown here is derived from an EMBL/GenBank/DDBJ whole genome shotgun (WGS) entry which is preliminary data.</text>
</comment>
<keyword evidence="3" id="KW-0325">Glycoprotein</keyword>
<evidence type="ECO:0000256" key="3">
    <source>
        <dbReference type="ARBA" id="ARBA00023180"/>
    </source>
</evidence>
<reference evidence="6" key="1">
    <citation type="journal article" date="2021" name="Nat. Commun.">
        <title>Genetic determinants of endophytism in the Arabidopsis root mycobiome.</title>
        <authorList>
            <person name="Mesny F."/>
            <person name="Miyauchi S."/>
            <person name="Thiergart T."/>
            <person name="Pickel B."/>
            <person name="Atanasova L."/>
            <person name="Karlsson M."/>
            <person name="Huettel B."/>
            <person name="Barry K.W."/>
            <person name="Haridas S."/>
            <person name="Chen C."/>
            <person name="Bauer D."/>
            <person name="Andreopoulos W."/>
            <person name="Pangilinan J."/>
            <person name="LaButti K."/>
            <person name="Riley R."/>
            <person name="Lipzen A."/>
            <person name="Clum A."/>
            <person name="Drula E."/>
            <person name="Henrissat B."/>
            <person name="Kohler A."/>
            <person name="Grigoriev I.V."/>
            <person name="Martin F.M."/>
            <person name="Hacquard S."/>
        </authorList>
    </citation>
    <scope>NUCLEOTIDE SEQUENCE</scope>
    <source>
        <strain evidence="6">MPI-CAGE-AT-0021</strain>
    </source>
</reference>
<dbReference type="InterPro" id="IPR050327">
    <property type="entry name" value="Proton-linked_MCT"/>
</dbReference>
<dbReference type="OrthoDB" id="6499973at2759"/>
<dbReference type="SUPFAM" id="SSF103473">
    <property type="entry name" value="MFS general substrate transporter"/>
    <property type="match status" value="1"/>
</dbReference>
<dbReference type="PROSITE" id="PS50850">
    <property type="entry name" value="MFS"/>
    <property type="match status" value="1"/>
</dbReference>
<evidence type="ECO:0000313" key="7">
    <source>
        <dbReference type="Proteomes" id="UP000717696"/>
    </source>
</evidence>
<keyword evidence="4" id="KW-0472">Membrane</keyword>
<feature type="transmembrane region" description="Helical" evidence="4">
    <location>
        <begin position="196"/>
        <end position="219"/>
    </location>
</feature>
<evidence type="ECO:0000313" key="6">
    <source>
        <dbReference type="EMBL" id="KAH7137391.1"/>
    </source>
</evidence>
<feature type="transmembrane region" description="Helical" evidence="4">
    <location>
        <begin position="107"/>
        <end position="124"/>
    </location>
</feature>
<comment type="subcellular location">
    <subcellularLocation>
        <location evidence="1">Membrane</location>
        <topology evidence="1">Multi-pass membrane protein</topology>
    </subcellularLocation>
</comment>
<keyword evidence="4" id="KW-0812">Transmembrane</keyword>
<feature type="non-terminal residue" evidence="6">
    <location>
        <position position="1"/>
    </location>
</feature>
<dbReference type="PANTHER" id="PTHR11360">
    <property type="entry name" value="MONOCARBOXYLATE TRANSPORTER"/>
    <property type="match status" value="1"/>
</dbReference>
<proteinExistence type="inferred from homology"/>
<protein>
    <submittedName>
        <fullName evidence="6">Major facilitator superfamily transporter</fullName>
    </submittedName>
</protein>
<evidence type="ECO:0000259" key="5">
    <source>
        <dbReference type="PROSITE" id="PS50850"/>
    </source>
</evidence>
<dbReference type="AlphaFoldDB" id="A0A9P9EHW8"/>
<dbReference type="Pfam" id="PF07690">
    <property type="entry name" value="MFS_1"/>
    <property type="match status" value="1"/>
</dbReference>
<dbReference type="Proteomes" id="UP000717696">
    <property type="component" value="Unassembled WGS sequence"/>
</dbReference>
<feature type="transmembrane region" description="Helical" evidence="4">
    <location>
        <begin position="164"/>
        <end position="184"/>
    </location>
</feature>
<feature type="transmembrane region" description="Helical" evidence="4">
    <location>
        <begin position="399"/>
        <end position="422"/>
    </location>
</feature>
<dbReference type="EMBL" id="JAGMUU010000015">
    <property type="protein sequence ID" value="KAH7137391.1"/>
    <property type="molecule type" value="Genomic_DNA"/>
</dbReference>
<feature type="transmembrane region" description="Helical" evidence="4">
    <location>
        <begin position="78"/>
        <end position="100"/>
    </location>
</feature>
<dbReference type="PANTHER" id="PTHR11360:SF230">
    <property type="entry name" value="MONOCARBOXYLATE TRANSPORTER, PUTATIVE (AFU_ORTHOLOGUE AFUA_2G12790)-RELATED"/>
    <property type="match status" value="1"/>
</dbReference>
<dbReference type="InterPro" id="IPR036259">
    <property type="entry name" value="MFS_trans_sf"/>
</dbReference>
<gene>
    <name evidence="6" type="ORF">B0J13DRAFT_478957</name>
</gene>
<dbReference type="GO" id="GO:0022857">
    <property type="term" value="F:transmembrane transporter activity"/>
    <property type="evidence" value="ECO:0007669"/>
    <property type="project" value="InterPro"/>
</dbReference>